<feature type="signal peptide" evidence="6">
    <location>
        <begin position="1"/>
        <end position="26"/>
    </location>
</feature>
<proteinExistence type="predicted"/>
<dbReference type="Proteomes" id="UP000198824">
    <property type="component" value="Unassembled WGS sequence"/>
</dbReference>
<dbReference type="AlphaFoldDB" id="A0A1I6L5D0"/>
<reference evidence="8 9" key="1">
    <citation type="submission" date="2016-10" db="EMBL/GenBank/DDBJ databases">
        <authorList>
            <person name="de Groot N.N."/>
        </authorList>
    </citation>
    <scope>NUCLEOTIDE SEQUENCE [LARGE SCALE GENOMIC DNA]</scope>
    <source>
        <strain evidence="8 9">S5-249</strain>
    </source>
</reference>
<sequence length="450" mass="48668">MVMFGRRGPARAVALLSAVALGAAVAAQTVDDGPTNSAAGLNLPAELQVFGKVDPLVRKATAIVNGTIITDTDVDQRLALILLANGNKISDEERERVRLQVLRNLIDETLQIQEAKANKIEITSGEIEQAYARVSTNFKRQPAEFAAYLKTVGSSENSIKRQIEGELAWRRLLGRRVEPFVAVGEDEVRAILNRLEAAKGTQEYRVGEIFLAATPENDAQVRANADRIVEQVRGGASFVAYARQFSEASTAAVGGDLGWVRAELLPEPLAATVRQMPAGAVSAPIQLPGGYSIVALVDKRQILTADPRDAVLSLKQLTISFPPGLTQKQAEPKVAAFGAALQKISGCGTADQVAKSVGADVIDNDQVRIRDLPPQLQEVMLRLQIGQASPAFGSLQEGVRGLVLCGKDEAQQASGPTFDQVYSQLEEEKVNRRAQRYLRDLRRDAVVDYR</sequence>
<dbReference type="GO" id="GO:0003755">
    <property type="term" value="F:peptidyl-prolyl cis-trans isomerase activity"/>
    <property type="evidence" value="ECO:0007669"/>
    <property type="project" value="UniProtKB-KW"/>
</dbReference>
<keyword evidence="5" id="KW-0413">Isomerase</keyword>
<dbReference type="Pfam" id="PF00639">
    <property type="entry name" value="Rotamase"/>
    <property type="match status" value="1"/>
</dbReference>
<dbReference type="SUPFAM" id="SSF54534">
    <property type="entry name" value="FKBP-like"/>
    <property type="match status" value="2"/>
</dbReference>
<evidence type="ECO:0000313" key="9">
    <source>
        <dbReference type="Proteomes" id="UP000198824"/>
    </source>
</evidence>
<evidence type="ECO:0000256" key="3">
    <source>
        <dbReference type="ARBA" id="ARBA00030642"/>
    </source>
</evidence>
<dbReference type="InterPro" id="IPR027304">
    <property type="entry name" value="Trigger_fact/SurA_dom_sf"/>
</dbReference>
<dbReference type="PROSITE" id="PS50198">
    <property type="entry name" value="PPIC_PPIASE_2"/>
    <property type="match status" value="1"/>
</dbReference>
<dbReference type="PANTHER" id="PTHR47637:SF1">
    <property type="entry name" value="CHAPERONE SURA"/>
    <property type="match status" value="1"/>
</dbReference>
<evidence type="ECO:0000256" key="1">
    <source>
        <dbReference type="ARBA" id="ARBA00018370"/>
    </source>
</evidence>
<dbReference type="InterPro" id="IPR046357">
    <property type="entry name" value="PPIase_dom_sf"/>
</dbReference>
<evidence type="ECO:0000256" key="4">
    <source>
        <dbReference type="ARBA" id="ARBA00031484"/>
    </source>
</evidence>
<accession>A0A1I6L5D0</accession>
<name>A0A1I6L5D0_9SPHN</name>
<dbReference type="Gene3D" id="1.10.4030.10">
    <property type="entry name" value="Porin chaperone SurA, peptide-binding domain"/>
    <property type="match status" value="1"/>
</dbReference>
<evidence type="ECO:0000259" key="7">
    <source>
        <dbReference type="PROSITE" id="PS50198"/>
    </source>
</evidence>
<dbReference type="Pfam" id="PF13624">
    <property type="entry name" value="SurA_N_3"/>
    <property type="match status" value="1"/>
</dbReference>
<evidence type="ECO:0000313" key="8">
    <source>
        <dbReference type="EMBL" id="SFR98646.1"/>
    </source>
</evidence>
<dbReference type="InterPro" id="IPR000297">
    <property type="entry name" value="PPIase_PpiC"/>
</dbReference>
<evidence type="ECO:0000256" key="5">
    <source>
        <dbReference type="PROSITE-ProRule" id="PRU00278"/>
    </source>
</evidence>
<dbReference type="EMBL" id="FOZG01000002">
    <property type="protein sequence ID" value="SFR98646.1"/>
    <property type="molecule type" value="Genomic_DNA"/>
</dbReference>
<dbReference type="Gene3D" id="3.10.50.40">
    <property type="match status" value="1"/>
</dbReference>
<dbReference type="InterPro" id="IPR050280">
    <property type="entry name" value="OMP_Chaperone_SurA"/>
</dbReference>
<gene>
    <name evidence="8" type="ORF">SAMN05192580_2314</name>
</gene>
<dbReference type="PANTHER" id="PTHR47637">
    <property type="entry name" value="CHAPERONE SURA"/>
    <property type="match status" value="1"/>
</dbReference>
<dbReference type="OrthoDB" id="9791746at2"/>
<evidence type="ECO:0000256" key="6">
    <source>
        <dbReference type="SAM" id="SignalP"/>
    </source>
</evidence>
<feature type="domain" description="PpiC" evidence="7">
    <location>
        <begin position="201"/>
        <end position="298"/>
    </location>
</feature>
<evidence type="ECO:0000256" key="2">
    <source>
        <dbReference type="ARBA" id="ARBA00022729"/>
    </source>
</evidence>
<protein>
    <recommendedName>
        <fullName evidence="1">Parvulin-like PPIase</fullName>
    </recommendedName>
    <alternativeName>
        <fullName evidence="3">Peptidyl-prolyl cis-trans isomerase plp</fullName>
    </alternativeName>
    <alternativeName>
        <fullName evidence="4">Rotamase plp</fullName>
    </alternativeName>
</protein>
<keyword evidence="5" id="KW-0697">Rotamase</keyword>
<keyword evidence="9" id="KW-1185">Reference proteome</keyword>
<dbReference type="STRING" id="1166337.SAMN05192580_2314"/>
<dbReference type="SUPFAM" id="SSF109998">
    <property type="entry name" value="Triger factor/SurA peptide-binding domain-like"/>
    <property type="match status" value="1"/>
</dbReference>
<organism evidence="8 9">
    <name type="scientific">Sphingomonas jatrophae</name>
    <dbReference type="NCBI Taxonomy" id="1166337"/>
    <lineage>
        <taxon>Bacteria</taxon>
        <taxon>Pseudomonadati</taxon>
        <taxon>Pseudomonadota</taxon>
        <taxon>Alphaproteobacteria</taxon>
        <taxon>Sphingomonadales</taxon>
        <taxon>Sphingomonadaceae</taxon>
        <taxon>Sphingomonas</taxon>
    </lineage>
</organism>
<keyword evidence="2 6" id="KW-0732">Signal</keyword>
<feature type="chain" id="PRO_5011601806" description="Parvulin-like PPIase" evidence="6">
    <location>
        <begin position="27"/>
        <end position="450"/>
    </location>
</feature>